<dbReference type="KEGG" id="dhy:DESAM_22725"/>
<name>L0RFJ9_9BACT</name>
<dbReference type="EC" id="1.-.-.-" evidence="7"/>
<dbReference type="Pfam" id="PF00389">
    <property type="entry name" value="2-Hacid_dh"/>
    <property type="match status" value="1"/>
</dbReference>
<dbReference type="FunFam" id="3.40.50.720:FF:000203">
    <property type="entry name" value="D-3-phosphoglycerate dehydrogenase (SerA)"/>
    <property type="match status" value="1"/>
</dbReference>
<dbReference type="PATRIC" id="fig|1121451.3.peg.2935"/>
<evidence type="ECO:0000259" key="6">
    <source>
        <dbReference type="Pfam" id="PF02826"/>
    </source>
</evidence>
<keyword evidence="2 4" id="KW-0560">Oxidoreductase</keyword>
<dbReference type="Proteomes" id="UP000010808">
    <property type="component" value="Chromosome"/>
</dbReference>
<sequence length="320" mass="35317">MQIVILDGYTVNPGDNPWSELEKLGELTVYDRTPQDQIITRACDADIVLTNKTLLTAETINKLPRLKFISVLATGYNVVDLDAASKRGIPVSNVPGYSPPSVAQHVFAMLLNFANRVSLHDQAVKNGEWAMQQDFCFWKEPLFELKDKKIGIVGFGDIGKKVGTIANAFGMEVMAYAPRPKPEPDYSPFSFATLEEIFCECDVVTLHCPLTDENERFINKALLSRMKKNAYIINTARGQLIDENDLAEALKNKIIAGAALDVVDKEPMMQSCALCEAPNLTITPHIAWATLEARSRLTEGTVLNVDSFLKGSPANVVNLI</sequence>
<dbReference type="HOGENOM" id="CLU_019796_1_3_7"/>
<keyword evidence="3" id="KW-0520">NAD</keyword>
<evidence type="ECO:0000256" key="1">
    <source>
        <dbReference type="ARBA" id="ARBA00005854"/>
    </source>
</evidence>
<dbReference type="GO" id="GO:0051287">
    <property type="term" value="F:NAD binding"/>
    <property type="evidence" value="ECO:0007669"/>
    <property type="project" value="InterPro"/>
</dbReference>
<comment type="similarity">
    <text evidence="1 4">Belongs to the D-isomer specific 2-hydroxyacid dehydrogenase family.</text>
</comment>
<dbReference type="CDD" id="cd12162">
    <property type="entry name" value="2-Hacid_dh_4"/>
    <property type="match status" value="1"/>
</dbReference>
<evidence type="ECO:0000256" key="2">
    <source>
        <dbReference type="ARBA" id="ARBA00023002"/>
    </source>
</evidence>
<feature type="domain" description="D-isomer specific 2-hydroxyacid dehydrogenase NAD-binding" evidence="6">
    <location>
        <begin position="107"/>
        <end position="287"/>
    </location>
</feature>
<dbReference type="GO" id="GO:0016616">
    <property type="term" value="F:oxidoreductase activity, acting on the CH-OH group of donors, NAD or NADP as acceptor"/>
    <property type="evidence" value="ECO:0007669"/>
    <property type="project" value="InterPro"/>
</dbReference>
<dbReference type="PROSITE" id="PS00670">
    <property type="entry name" value="D_2_HYDROXYACID_DH_2"/>
    <property type="match status" value="1"/>
</dbReference>
<dbReference type="SUPFAM" id="SSF51735">
    <property type="entry name" value="NAD(P)-binding Rossmann-fold domains"/>
    <property type="match status" value="1"/>
</dbReference>
<dbReference type="InterPro" id="IPR029753">
    <property type="entry name" value="D-isomer_DH_CS"/>
</dbReference>
<dbReference type="STRING" id="1121451.DESAM_22725"/>
<evidence type="ECO:0000256" key="3">
    <source>
        <dbReference type="ARBA" id="ARBA00023027"/>
    </source>
</evidence>
<reference evidence="7 8" key="1">
    <citation type="submission" date="2012-10" db="EMBL/GenBank/DDBJ databases">
        <authorList>
            <person name="Genoscope - CEA"/>
        </authorList>
    </citation>
    <scope>NUCLEOTIDE SEQUENCE [LARGE SCALE GENOMIC DNA]</scope>
    <source>
        <strain evidence="8">AM13 / DSM 14728</strain>
    </source>
</reference>
<organism evidence="7 8">
    <name type="scientific">Maridesulfovibrio hydrothermalis AM13 = DSM 14728</name>
    <dbReference type="NCBI Taxonomy" id="1121451"/>
    <lineage>
        <taxon>Bacteria</taxon>
        <taxon>Pseudomonadati</taxon>
        <taxon>Thermodesulfobacteriota</taxon>
        <taxon>Desulfovibrionia</taxon>
        <taxon>Desulfovibrionales</taxon>
        <taxon>Desulfovibrionaceae</taxon>
        <taxon>Maridesulfovibrio</taxon>
    </lineage>
</organism>
<dbReference type="SUPFAM" id="SSF52283">
    <property type="entry name" value="Formate/glycerate dehydrogenase catalytic domain-like"/>
    <property type="match status" value="1"/>
</dbReference>
<feature type="domain" description="D-isomer specific 2-hydroxyacid dehydrogenase catalytic" evidence="5">
    <location>
        <begin position="18"/>
        <end position="318"/>
    </location>
</feature>
<dbReference type="PANTHER" id="PTHR43761">
    <property type="entry name" value="D-ISOMER SPECIFIC 2-HYDROXYACID DEHYDROGENASE FAMILY PROTEIN (AFU_ORTHOLOGUE AFUA_1G13630)"/>
    <property type="match status" value="1"/>
</dbReference>
<dbReference type="Pfam" id="PF02826">
    <property type="entry name" value="2-Hacid_dh_C"/>
    <property type="match status" value="1"/>
</dbReference>
<dbReference type="AlphaFoldDB" id="L0RFJ9"/>
<evidence type="ECO:0000259" key="5">
    <source>
        <dbReference type="Pfam" id="PF00389"/>
    </source>
</evidence>
<gene>
    <name evidence="7" type="ORF">DESAM_22725</name>
</gene>
<dbReference type="Gene3D" id="3.40.50.720">
    <property type="entry name" value="NAD(P)-binding Rossmann-like Domain"/>
    <property type="match status" value="2"/>
</dbReference>
<protein>
    <submittedName>
        <fullName evidence="7">Putative 2-hydroxyacid dehydrogenase HI_1556</fullName>
        <ecNumber evidence="7">1.-.-.-</ecNumber>
    </submittedName>
</protein>
<evidence type="ECO:0000313" key="7">
    <source>
        <dbReference type="EMBL" id="CCO24992.1"/>
    </source>
</evidence>
<dbReference type="InterPro" id="IPR006139">
    <property type="entry name" value="D-isomer_2_OHA_DH_cat_dom"/>
</dbReference>
<proteinExistence type="inferred from homology"/>
<dbReference type="InterPro" id="IPR036291">
    <property type="entry name" value="NAD(P)-bd_dom_sf"/>
</dbReference>
<dbReference type="EMBL" id="FO203522">
    <property type="protein sequence ID" value="CCO24992.1"/>
    <property type="molecule type" value="Genomic_DNA"/>
</dbReference>
<keyword evidence="8" id="KW-1185">Reference proteome</keyword>
<evidence type="ECO:0000313" key="8">
    <source>
        <dbReference type="Proteomes" id="UP000010808"/>
    </source>
</evidence>
<dbReference type="eggNOG" id="COG1052">
    <property type="taxonomic scope" value="Bacteria"/>
</dbReference>
<dbReference type="InterPro" id="IPR006140">
    <property type="entry name" value="D-isomer_DH_NAD-bd"/>
</dbReference>
<dbReference type="PROSITE" id="PS00671">
    <property type="entry name" value="D_2_HYDROXYACID_DH_3"/>
    <property type="match status" value="1"/>
</dbReference>
<dbReference type="OrthoDB" id="9793626at2"/>
<dbReference type="PANTHER" id="PTHR43761:SF1">
    <property type="entry name" value="D-ISOMER SPECIFIC 2-HYDROXYACID DEHYDROGENASE CATALYTIC DOMAIN-CONTAINING PROTEIN-RELATED"/>
    <property type="match status" value="1"/>
</dbReference>
<dbReference type="InterPro" id="IPR050418">
    <property type="entry name" value="D-iso_2-hydroxyacid_DH_PdxB"/>
</dbReference>
<dbReference type="RefSeq" id="WP_015337590.1">
    <property type="nucleotide sequence ID" value="NC_020055.1"/>
</dbReference>
<evidence type="ECO:0000256" key="4">
    <source>
        <dbReference type="RuleBase" id="RU003719"/>
    </source>
</evidence>
<accession>L0RFJ9</accession>